<feature type="compositionally biased region" description="Polar residues" evidence="2">
    <location>
        <begin position="627"/>
        <end position="637"/>
    </location>
</feature>
<protein>
    <submittedName>
        <fullName evidence="4">Zf-CCHC domain-containing protein/DUF4219 domain-containing protein/UBN2 domain-containing protein</fullName>
    </submittedName>
</protein>
<dbReference type="EMBL" id="BKCJ010002554">
    <property type="protein sequence ID" value="GEU49365.1"/>
    <property type="molecule type" value="Genomic_DNA"/>
</dbReference>
<evidence type="ECO:0000256" key="2">
    <source>
        <dbReference type="SAM" id="MobiDB-lite"/>
    </source>
</evidence>
<reference evidence="4" key="1">
    <citation type="journal article" date="2019" name="Sci. Rep.">
        <title>Draft genome of Tanacetum cinerariifolium, the natural source of mosquito coil.</title>
        <authorList>
            <person name="Yamashiro T."/>
            <person name="Shiraishi A."/>
            <person name="Satake H."/>
            <person name="Nakayama K."/>
        </authorList>
    </citation>
    <scope>NUCLEOTIDE SEQUENCE</scope>
</reference>
<evidence type="ECO:0000313" key="4">
    <source>
        <dbReference type="EMBL" id="GEU49365.1"/>
    </source>
</evidence>
<dbReference type="InterPro" id="IPR001878">
    <property type="entry name" value="Znf_CCHC"/>
</dbReference>
<feature type="domain" description="CCHC-type" evidence="3">
    <location>
        <begin position="383"/>
        <end position="400"/>
    </location>
</feature>
<keyword evidence="1" id="KW-0862">Zinc</keyword>
<accession>A0A6L2KMP9</accession>
<comment type="caution">
    <text evidence="4">The sequence shown here is derived from an EMBL/GenBank/DDBJ whole genome shotgun (WGS) entry which is preliminary data.</text>
</comment>
<keyword evidence="1" id="KW-0479">Metal-binding</keyword>
<dbReference type="PROSITE" id="PS50158">
    <property type="entry name" value="ZF_CCHC"/>
    <property type="match status" value="1"/>
</dbReference>
<evidence type="ECO:0000259" key="3">
    <source>
        <dbReference type="PROSITE" id="PS50158"/>
    </source>
</evidence>
<proteinExistence type="predicted"/>
<gene>
    <name evidence="4" type="ORF">Tci_021343</name>
</gene>
<feature type="region of interest" description="Disordered" evidence="2">
    <location>
        <begin position="363"/>
        <end position="383"/>
    </location>
</feature>
<dbReference type="GO" id="GO:0003676">
    <property type="term" value="F:nucleic acid binding"/>
    <property type="evidence" value="ECO:0007669"/>
    <property type="project" value="InterPro"/>
</dbReference>
<keyword evidence="1" id="KW-0863">Zinc-finger</keyword>
<dbReference type="GO" id="GO:0008270">
    <property type="term" value="F:zinc ion binding"/>
    <property type="evidence" value="ECO:0007669"/>
    <property type="project" value="UniProtKB-KW"/>
</dbReference>
<dbReference type="InterPro" id="IPR036875">
    <property type="entry name" value="Znf_CCHC_sf"/>
</dbReference>
<sequence>MMPVVDDKFDFALVGYTKERNTNLVRKGAAGYRQVKVLEFFDCPSPRQGVEDLRELLYKQRVKRMASMNTRLNIEKLDGNIVQKHGCSKQVGFKQLGPGVETGVHGVHDEKRVSFEVEMQGAQGDREDEVFQISNDDIAVAQRRLEDKQPAEKTNTDCLRSTQECMKSEVAKHLGVAGIQQRNGSTYLVNRSPSATIGFKKPIDMLGLFGWLASIKQGILERVKVKCIFLGYHKSIVGNKLWRLDDVTSKVVLYRNMSFNEREMALHPKWRAKVTGIEESKDLTSLSLDELIGNLKVYEVIIKNDFEMVKGKREQYRSLALKAKKESSNEDSSTSDSKDEEYAMTVREFKKFFKRRGRFVRQPHDERNVSQRNKDDKNSKGERKCFKCGDSNHLIGECPKLSRSYNQRAFFGGSWSDSDEDEEEKTKDEKCLMAKASNETFKVKITLQKDDSGVILISFMIQNEFITLSLQQFGQILIISFDGQAVFTNEWDLGALAYSQDTEGPYHTDLPTPEEIHQFLQFQPEQQYSLAYFFVKIIESARATSKAHLPHGMFLTRLFRHVMEHYPHFDNGIYDVVKRVMRPLALRQACRPQSDRGKARHPVSSTFAHYNCGSSSRLEDDEDDGTSRASTPSLLPI</sequence>
<feature type="region of interest" description="Disordered" evidence="2">
    <location>
        <begin position="613"/>
        <end position="637"/>
    </location>
</feature>
<organism evidence="4">
    <name type="scientific">Tanacetum cinerariifolium</name>
    <name type="common">Dalmatian daisy</name>
    <name type="synonym">Chrysanthemum cinerariifolium</name>
    <dbReference type="NCBI Taxonomy" id="118510"/>
    <lineage>
        <taxon>Eukaryota</taxon>
        <taxon>Viridiplantae</taxon>
        <taxon>Streptophyta</taxon>
        <taxon>Embryophyta</taxon>
        <taxon>Tracheophyta</taxon>
        <taxon>Spermatophyta</taxon>
        <taxon>Magnoliopsida</taxon>
        <taxon>eudicotyledons</taxon>
        <taxon>Gunneridae</taxon>
        <taxon>Pentapetalae</taxon>
        <taxon>asterids</taxon>
        <taxon>campanulids</taxon>
        <taxon>Asterales</taxon>
        <taxon>Asteraceae</taxon>
        <taxon>Asteroideae</taxon>
        <taxon>Anthemideae</taxon>
        <taxon>Anthemidinae</taxon>
        <taxon>Tanacetum</taxon>
    </lineage>
</organism>
<dbReference type="SUPFAM" id="SSF57756">
    <property type="entry name" value="Retrovirus zinc finger-like domains"/>
    <property type="match status" value="1"/>
</dbReference>
<dbReference type="AlphaFoldDB" id="A0A6L2KMP9"/>
<name>A0A6L2KMP9_TANCI</name>
<evidence type="ECO:0000256" key="1">
    <source>
        <dbReference type="PROSITE-ProRule" id="PRU00047"/>
    </source>
</evidence>